<dbReference type="KEGG" id="marz:MARA_50120"/>
<evidence type="ECO:0000256" key="4">
    <source>
        <dbReference type="ARBA" id="ARBA00022679"/>
    </source>
</evidence>
<keyword evidence="8" id="KW-1185">Reference proteome</keyword>
<geneLocation type="plasmid" evidence="8">
    <name>pjcm18538 dna</name>
</geneLocation>
<dbReference type="GO" id="GO:0016212">
    <property type="term" value="F:kynurenine-oxoglutarate transaminase activity"/>
    <property type="evidence" value="ECO:0007669"/>
    <property type="project" value="TreeGrafter"/>
</dbReference>
<dbReference type="InterPro" id="IPR015422">
    <property type="entry name" value="PyrdxlP-dep_Trfase_small"/>
</dbReference>
<comment type="similarity">
    <text evidence="2">Belongs to the class-I pyridoxal-phosphate-dependent aminotransferase family.</text>
</comment>
<organism evidence="7 8">
    <name type="scientific">Mycolicibacterium arabiense</name>
    <dbReference type="NCBI Taxonomy" id="1286181"/>
    <lineage>
        <taxon>Bacteria</taxon>
        <taxon>Bacillati</taxon>
        <taxon>Actinomycetota</taxon>
        <taxon>Actinomycetes</taxon>
        <taxon>Mycobacteriales</taxon>
        <taxon>Mycobacteriaceae</taxon>
        <taxon>Mycolicibacterium</taxon>
    </lineage>
</organism>
<dbReference type="InterPro" id="IPR051326">
    <property type="entry name" value="Kynurenine-oxoglutarate_AT"/>
</dbReference>
<dbReference type="Gene3D" id="3.90.1150.10">
    <property type="entry name" value="Aspartate Aminotransferase, domain 1"/>
    <property type="match status" value="1"/>
</dbReference>
<protein>
    <submittedName>
        <fullName evidence="7">Aminotransferase</fullName>
    </submittedName>
</protein>
<evidence type="ECO:0000256" key="2">
    <source>
        <dbReference type="ARBA" id="ARBA00007441"/>
    </source>
</evidence>
<dbReference type="SUPFAM" id="SSF53383">
    <property type="entry name" value="PLP-dependent transferases"/>
    <property type="match status" value="1"/>
</dbReference>
<evidence type="ECO:0000313" key="8">
    <source>
        <dbReference type="Proteomes" id="UP000467428"/>
    </source>
</evidence>
<comment type="cofactor">
    <cofactor evidence="1">
        <name>pyridoxal 5'-phosphate</name>
        <dbReference type="ChEBI" id="CHEBI:597326"/>
    </cofactor>
</comment>
<dbReference type="Gene3D" id="3.40.640.10">
    <property type="entry name" value="Type I PLP-dependent aspartate aminotransferase-like (Major domain)"/>
    <property type="match status" value="1"/>
</dbReference>
<keyword evidence="4 7" id="KW-0808">Transferase</keyword>
<proteinExistence type="inferred from homology"/>
<dbReference type="InterPro" id="IPR004839">
    <property type="entry name" value="Aminotransferase_I/II_large"/>
</dbReference>
<dbReference type="RefSeq" id="WP_163922353.1">
    <property type="nucleotide sequence ID" value="NZ_AP022593.1"/>
</dbReference>
<evidence type="ECO:0000313" key="7">
    <source>
        <dbReference type="EMBL" id="BBY51544.1"/>
    </source>
</evidence>
<dbReference type="NCBIfam" id="NF005855">
    <property type="entry name" value="PRK07777.1"/>
    <property type="match status" value="1"/>
</dbReference>
<accession>A0A7I7S3P9</accession>
<dbReference type="PANTHER" id="PTHR43807">
    <property type="entry name" value="FI04487P"/>
    <property type="match status" value="1"/>
</dbReference>
<sequence length="389" mass="41487">MTVERLKPYAVTIFAEMSALAARIGAVNLGQGFPDEDGPAAMLETAQDAIGDGVNQYPPGLGIAPLREAIAAQRQRLYGVTYDPDTEVLVTVGATEAIAASVIGLIEPGSEVILVEPFYDSYSPVLAMAGCHRVTVPMATDGPGFVIDVDALRAAVTPRTRALIVNSPHNPTGMVAGDDELRAIAEITVANDLLVITDEVYETLTFDGHRHIPLASYPGMAERTVTISSAAKMFNVTGWKIGWACAPANLIAGIRAAKQYLSYVGGAPFQPAVAKALDDEDGWVADLRTSFQGRRDRLAAALTDIGFGVHASHGTYFLCADPRPLGYTDSATFCAELPERAGVAAIPMSAFCDPRAPHLGDWNHLVRFAFCKRDDTMDEAIRRLGVLKA</sequence>
<dbReference type="Pfam" id="PF00155">
    <property type="entry name" value="Aminotran_1_2"/>
    <property type="match status" value="1"/>
</dbReference>
<evidence type="ECO:0000256" key="3">
    <source>
        <dbReference type="ARBA" id="ARBA00022576"/>
    </source>
</evidence>
<feature type="domain" description="Aminotransferase class I/classII large" evidence="6">
    <location>
        <begin position="27"/>
        <end position="384"/>
    </location>
</feature>
<dbReference type="Proteomes" id="UP000467428">
    <property type="component" value="Chromosome"/>
</dbReference>
<dbReference type="AlphaFoldDB" id="A0A7I7S3P9"/>
<dbReference type="GO" id="GO:0005737">
    <property type="term" value="C:cytoplasm"/>
    <property type="evidence" value="ECO:0007669"/>
    <property type="project" value="TreeGrafter"/>
</dbReference>
<dbReference type="CDD" id="cd00609">
    <property type="entry name" value="AAT_like"/>
    <property type="match status" value="1"/>
</dbReference>
<reference evidence="7 8" key="1">
    <citation type="journal article" date="2019" name="Emerg. Microbes Infect.">
        <title>Comprehensive subspecies identification of 175 nontuberculous mycobacteria species based on 7547 genomic profiles.</title>
        <authorList>
            <person name="Matsumoto Y."/>
            <person name="Kinjo T."/>
            <person name="Motooka D."/>
            <person name="Nabeya D."/>
            <person name="Jung N."/>
            <person name="Uechi K."/>
            <person name="Horii T."/>
            <person name="Iida T."/>
            <person name="Fujita J."/>
            <person name="Nakamura S."/>
        </authorList>
    </citation>
    <scope>NUCLEOTIDE SEQUENCE [LARGE SCALE GENOMIC DNA]</scope>
    <source>
        <strain evidence="7 8">JCM 18538</strain>
    </source>
</reference>
<keyword evidence="3 7" id="KW-0032">Aminotransferase</keyword>
<evidence type="ECO:0000259" key="6">
    <source>
        <dbReference type="Pfam" id="PF00155"/>
    </source>
</evidence>
<evidence type="ECO:0000256" key="1">
    <source>
        <dbReference type="ARBA" id="ARBA00001933"/>
    </source>
</evidence>
<dbReference type="InterPro" id="IPR015424">
    <property type="entry name" value="PyrdxlP-dep_Trfase"/>
</dbReference>
<dbReference type="EMBL" id="AP022593">
    <property type="protein sequence ID" value="BBY51544.1"/>
    <property type="molecule type" value="Genomic_DNA"/>
</dbReference>
<dbReference type="GO" id="GO:0030170">
    <property type="term" value="F:pyridoxal phosphate binding"/>
    <property type="evidence" value="ECO:0007669"/>
    <property type="project" value="InterPro"/>
</dbReference>
<name>A0A7I7S3P9_9MYCO</name>
<gene>
    <name evidence="7" type="ORF">MARA_50120</name>
</gene>
<dbReference type="InterPro" id="IPR015421">
    <property type="entry name" value="PyrdxlP-dep_Trfase_major"/>
</dbReference>
<dbReference type="PANTHER" id="PTHR43807:SF20">
    <property type="entry name" value="FI04487P"/>
    <property type="match status" value="1"/>
</dbReference>
<evidence type="ECO:0000256" key="5">
    <source>
        <dbReference type="ARBA" id="ARBA00022898"/>
    </source>
</evidence>
<keyword evidence="5" id="KW-0663">Pyridoxal phosphate</keyword>
<dbReference type="FunFam" id="3.40.640.10:FF:000024">
    <property type="entry name" value="Kynurenine--oxoglutarate transaminase 3"/>
    <property type="match status" value="1"/>
</dbReference>